<evidence type="ECO:0000256" key="6">
    <source>
        <dbReference type="SAM" id="Phobius"/>
    </source>
</evidence>
<dbReference type="Pfam" id="PF07963">
    <property type="entry name" value="N_methyl"/>
    <property type="match status" value="1"/>
</dbReference>
<reference evidence="7 8" key="1">
    <citation type="submission" date="2020-08" db="EMBL/GenBank/DDBJ databases">
        <title>Bridging the membrane lipid divide: bacteria of the FCB group superphylum have the potential to synthesize archaeal ether lipids.</title>
        <authorList>
            <person name="Villanueva L."/>
            <person name="Von Meijenfeldt F.A.B."/>
            <person name="Westbye A.B."/>
            <person name="Yadav S."/>
            <person name="Hopmans E.C."/>
            <person name="Dutilh B.E."/>
            <person name="Sinninghe Damste J.S."/>
        </authorList>
    </citation>
    <scope>NUCLEOTIDE SEQUENCE [LARGE SCALE GENOMIC DNA]</scope>
    <source>
        <strain evidence="7">NIOZ-UU17</strain>
    </source>
</reference>
<dbReference type="SUPFAM" id="SSF54523">
    <property type="entry name" value="Pili subunits"/>
    <property type="match status" value="1"/>
</dbReference>
<keyword evidence="5 6" id="KW-0472">Membrane</keyword>
<dbReference type="AlphaFoldDB" id="A0A8J6P358"/>
<keyword evidence="3 6" id="KW-0812">Transmembrane</keyword>
<organism evidence="7 8">
    <name type="scientific">Candidatus Desulfatibia vada</name>
    <dbReference type="NCBI Taxonomy" id="2841696"/>
    <lineage>
        <taxon>Bacteria</taxon>
        <taxon>Pseudomonadati</taxon>
        <taxon>Thermodesulfobacteriota</taxon>
        <taxon>Desulfobacteria</taxon>
        <taxon>Desulfobacterales</taxon>
        <taxon>Desulfobacterales incertae sedis</taxon>
        <taxon>Candidatus Desulfatibia</taxon>
    </lineage>
</organism>
<comment type="caution">
    <text evidence="7">The sequence shown here is derived from an EMBL/GenBank/DDBJ whole genome shotgun (WGS) entry which is preliminary data.</text>
</comment>
<evidence type="ECO:0000256" key="3">
    <source>
        <dbReference type="ARBA" id="ARBA00022692"/>
    </source>
</evidence>
<accession>A0A8J6P358</accession>
<protein>
    <submittedName>
        <fullName evidence="7">Type II secretion system protein</fullName>
    </submittedName>
</protein>
<dbReference type="Proteomes" id="UP000605201">
    <property type="component" value="Unassembled WGS sequence"/>
</dbReference>
<keyword evidence="4 6" id="KW-1133">Transmembrane helix</keyword>
<dbReference type="InterPro" id="IPR012902">
    <property type="entry name" value="N_methyl_site"/>
</dbReference>
<gene>
    <name evidence="7" type="ORF">H8D96_11720</name>
</gene>
<evidence type="ECO:0000256" key="1">
    <source>
        <dbReference type="ARBA" id="ARBA00004167"/>
    </source>
</evidence>
<proteinExistence type="predicted"/>
<evidence type="ECO:0000256" key="5">
    <source>
        <dbReference type="ARBA" id="ARBA00023136"/>
    </source>
</evidence>
<dbReference type="NCBIfam" id="TIGR02532">
    <property type="entry name" value="IV_pilin_GFxxxE"/>
    <property type="match status" value="1"/>
</dbReference>
<dbReference type="GO" id="GO:0016020">
    <property type="term" value="C:membrane"/>
    <property type="evidence" value="ECO:0007669"/>
    <property type="project" value="UniProtKB-SubCell"/>
</dbReference>
<name>A0A8J6P358_9BACT</name>
<dbReference type="PROSITE" id="PS00409">
    <property type="entry name" value="PROKAR_NTER_METHYL"/>
    <property type="match status" value="1"/>
</dbReference>
<evidence type="ECO:0000256" key="2">
    <source>
        <dbReference type="ARBA" id="ARBA00022481"/>
    </source>
</evidence>
<dbReference type="PANTHER" id="PTHR30093">
    <property type="entry name" value="GENERAL SECRETION PATHWAY PROTEIN G"/>
    <property type="match status" value="1"/>
</dbReference>
<evidence type="ECO:0000313" key="7">
    <source>
        <dbReference type="EMBL" id="MBC8432572.1"/>
    </source>
</evidence>
<dbReference type="EMBL" id="JACNIG010000233">
    <property type="protein sequence ID" value="MBC8432572.1"/>
    <property type="molecule type" value="Genomic_DNA"/>
</dbReference>
<evidence type="ECO:0000256" key="4">
    <source>
        <dbReference type="ARBA" id="ARBA00022989"/>
    </source>
</evidence>
<comment type="subcellular location">
    <subcellularLocation>
        <location evidence="1">Membrane</location>
        <topology evidence="1">Single-pass membrane protein</topology>
    </subcellularLocation>
</comment>
<feature type="transmembrane region" description="Helical" evidence="6">
    <location>
        <begin position="12"/>
        <end position="37"/>
    </location>
</feature>
<sequence>MLQKLRGNNERGFTLIELMIVIAIIGTLSAIAIPNFLGYQTRGQNQAARSQAKNFHNLALGYFADNGDGTVTSANMTPAYVPNPEVTGDGTYGNVGGTITGTGTFAHTASSTTYTVTGSTGEVS</sequence>
<keyword evidence="2" id="KW-0488">Methylation</keyword>
<evidence type="ECO:0000313" key="8">
    <source>
        <dbReference type="Proteomes" id="UP000605201"/>
    </source>
</evidence>
<dbReference type="PANTHER" id="PTHR30093:SF44">
    <property type="entry name" value="TYPE II SECRETION SYSTEM CORE PROTEIN G"/>
    <property type="match status" value="1"/>
</dbReference>
<dbReference type="InterPro" id="IPR045584">
    <property type="entry name" value="Pilin-like"/>
</dbReference>
<dbReference type="Gene3D" id="3.30.700.10">
    <property type="entry name" value="Glycoprotein, Type 4 Pilin"/>
    <property type="match status" value="1"/>
</dbReference>